<gene>
    <name evidence="1" type="ORF">EKO27_g4257</name>
</gene>
<comment type="caution">
    <text evidence="1">The sequence shown here is derived from an EMBL/GenBank/DDBJ whole genome shotgun (WGS) entry which is preliminary data.</text>
</comment>
<evidence type="ECO:0000313" key="2">
    <source>
        <dbReference type="Proteomes" id="UP000286045"/>
    </source>
</evidence>
<dbReference type="Pfam" id="PF20174">
    <property type="entry name" value="DUF6540"/>
    <property type="match status" value="1"/>
</dbReference>
<dbReference type="Proteomes" id="UP000286045">
    <property type="component" value="Unassembled WGS sequence"/>
</dbReference>
<proteinExistence type="predicted"/>
<evidence type="ECO:0000313" key="1">
    <source>
        <dbReference type="EMBL" id="RWA10831.1"/>
    </source>
</evidence>
<name>A0A439D8U1_9PEZI</name>
<dbReference type="AlphaFoldDB" id="A0A439D8U1"/>
<accession>A0A439D8U1</accession>
<organism evidence="1 2">
    <name type="scientific">Xylaria grammica</name>
    <dbReference type="NCBI Taxonomy" id="363999"/>
    <lineage>
        <taxon>Eukaryota</taxon>
        <taxon>Fungi</taxon>
        <taxon>Dikarya</taxon>
        <taxon>Ascomycota</taxon>
        <taxon>Pezizomycotina</taxon>
        <taxon>Sordariomycetes</taxon>
        <taxon>Xylariomycetidae</taxon>
        <taxon>Xylariales</taxon>
        <taxon>Xylariaceae</taxon>
        <taxon>Xylaria</taxon>
    </lineage>
</organism>
<keyword evidence="2" id="KW-1185">Reference proteome</keyword>
<dbReference type="STRING" id="363999.A0A439D8U1"/>
<protein>
    <submittedName>
        <fullName evidence="1">Uncharacterized protein</fullName>
    </submittedName>
</protein>
<reference evidence="1 2" key="1">
    <citation type="submission" date="2018-12" db="EMBL/GenBank/DDBJ databases">
        <title>Draft genome sequence of Xylaria grammica IHI A82.</title>
        <authorList>
            <person name="Buettner E."/>
            <person name="Kellner H."/>
        </authorList>
    </citation>
    <scope>NUCLEOTIDE SEQUENCE [LARGE SCALE GENOMIC DNA]</scope>
    <source>
        <strain evidence="1 2">IHI A82</strain>
    </source>
</reference>
<sequence>MSKTIYLIVYKSPLFPAHWALWAPSAADANVGKRIHAEGDAAAGFRLSFDRNYDIREESRKHEVLAVGDVRADLLIDTAGNGVNSADSEPQDAVETVAARVPPPSPSLVSAAERARGTRVEIKNCQSWLTEVVSALHDDGILDNNAVEMIKTAPKN</sequence>
<dbReference type="InterPro" id="IPR046670">
    <property type="entry name" value="DUF6540"/>
</dbReference>
<dbReference type="EMBL" id="RYZI01000099">
    <property type="protein sequence ID" value="RWA10831.1"/>
    <property type="molecule type" value="Genomic_DNA"/>
</dbReference>